<evidence type="ECO:0000256" key="1">
    <source>
        <dbReference type="SAM" id="MobiDB-lite"/>
    </source>
</evidence>
<evidence type="ECO:0000313" key="3">
    <source>
        <dbReference type="Proteomes" id="UP000299102"/>
    </source>
</evidence>
<name>A0A4C1YZC0_EUMVA</name>
<dbReference type="Proteomes" id="UP000299102">
    <property type="component" value="Unassembled WGS sequence"/>
</dbReference>
<sequence length="178" mass="19382">MGKTTKATRVFLATDGSSSNKEAAVTLCDKRPTTTYATRGVIHLAADAAFFALTSSKRHSRLVLTARSFYLKQPSRKKSTAVDGQTNEGPSDASVHRFQFRYGTLSHGREAFEAVSTDAELVRDSALDGRDWPHYHSVDAVIGISIRFRNGNSFFAHANHGPGGRGPSTCAIHERAKE</sequence>
<dbReference type="EMBL" id="BGZK01001428">
    <property type="protein sequence ID" value="GBP79747.1"/>
    <property type="molecule type" value="Genomic_DNA"/>
</dbReference>
<comment type="caution">
    <text evidence="2">The sequence shown here is derived from an EMBL/GenBank/DDBJ whole genome shotgun (WGS) entry which is preliminary data.</text>
</comment>
<accession>A0A4C1YZC0</accession>
<feature type="region of interest" description="Disordered" evidence="1">
    <location>
        <begin position="159"/>
        <end position="178"/>
    </location>
</feature>
<gene>
    <name evidence="2" type="ORF">EVAR_67522_1</name>
</gene>
<evidence type="ECO:0000313" key="2">
    <source>
        <dbReference type="EMBL" id="GBP79747.1"/>
    </source>
</evidence>
<dbReference type="AlphaFoldDB" id="A0A4C1YZC0"/>
<keyword evidence="3" id="KW-1185">Reference proteome</keyword>
<protein>
    <submittedName>
        <fullName evidence="2">Uncharacterized protein</fullName>
    </submittedName>
</protein>
<proteinExistence type="predicted"/>
<reference evidence="2 3" key="1">
    <citation type="journal article" date="2019" name="Commun. Biol.">
        <title>The bagworm genome reveals a unique fibroin gene that provides high tensile strength.</title>
        <authorList>
            <person name="Kono N."/>
            <person name="Nakamura H."/>
            <person name="Ohtoshi R."/>
            <person name="Tomita M."/>
            <person name="Numata K."/>
            <person name="Arakawa K."/>
        </authorList>
    </citation>
    <scope>NUCLEOTIDE SEQUENCE [LARGE SCALE GENOMIC DNA]</scope>
</reference>
<organism evidence="2 3">
    <name type="scientific">Eumeta variegata</name>
    <name type="common">Bagworm moth</name>
    <name type="synonym">Eumeta japonica</name>
    <dbReference type="NCBI Taxonomy" id="151549"/>
    <lineage>
        <taxon>Eukaryota</taxon>
        <taxon>Metazoa</taxon>
        <taxon>Ecdysozoa</taxon>
        <taxon>Arthropoda</taxon>
        <taxon>Hexapoda</taxon>
        <taxon>Insecta</taxon>
        <taxon>Pterygota</taxon>
        <taxon>Neoptera</taxon>
        <taxon>Endopterygota</taxon>
        <taxon>Lepidoptera</taxon>
        <taxon>Glossata</taxon>
        <taxon>Ditrysia</taxon>
        <taxon>Tineoidea</taxon>
        <taxon>Psychidae</taxon>
        <taxon>Oiketicinae</taxon>
        <taxon>Eumeta</taxon>
    </lineage>
</organism>